<gene>
    <name evidence="7" type="primary">cbiQ</name>
    <name evidence="7" type="ORF">GFD30_06565</name>
</gene>
<protein>
    <submittedName>
        <fullName evidence="7">Cobalt ECF transporter T component CbiQ</fullName>
    </submittedName>
</protein>
<dbReference type="AlphaFoldDB" id="A0A6L5G6G0"/>
<name>A0A6L5G6G0_9ACTN</name>
<keyword evidence="3 6" id="KW-0812">Transmembrane</keyword>
<dbReference type="CDD" id="cd16914">
    <property type="entry name" value="EcfT"/>
    <property type="match status" value="1"/>
</dbReference>
<dbReference type="InterPro" id="IPR012809">
    <property type="entry name" value="ECF_CbiQ"/>
</dbReference>
<evidence type="ECO:0000313" key="7">
    <source>
        <dbReference type="EMBL" id="MQM25235.1"/>
    </source>
</evidence>
<keyword evidence="4 6" id="KW-1133">Transmembrane helix</keyword>
<dbReference type="PANTHER" id="PTHR34857">
    <property type="entry name" value="SLL0384 PROTEIN"/>
    <property type="match status" value="1"/>
</dbReference>
<dbReference type="Proteomes" id="UP000477750">
    <property type="component" value="Unassembled WGS sequence"/>
</dbReference>
<dbReference type="EMBL" id="WIAO01000005">
    <property type="protein sequence ID" value="MQM25235.1"/>
    <property type="molecule type" value="Genomic_DNA"/>
</dbReference>
<feature type="transmembrane region" description="Helical" evidence="6">
    <location>
        <begin position="49"/>
        <end position="70"/>
    </location>
</feature>
<evidence type="ECO:0000256" key="3">
    <source>
        <dbReference type="ARBA" id="ARBA00022692"/>
    </source>
</evidence>
<proteinExistence type="predicted"/>
<comment type="caution">
    <text evidence="7">The sequence shown here is derived from an EMBL/GenBank/DDBJ whole genome shotgun (WGS) entry which is preliminary data.</text>
</comment>
<dbReference type="NCBIfam" id="TIGR02454">
    <property type="entry name" value="ECF_T_CbiQ"/>
    <property type="match status" value="1"/>
</dbReference>
<dbReference type="RefSeq" id="WP_407648984.1">
    <property type="nucleotide sequence ID" value="NZ_WIAO01000005.1"/>
</dbReference>
<feature type="transmembrane region" description="Helical" evidence="6">
    <location>
        <begin position="82"/>
        <end position="103"/>
    </location>
</feature>
<evidence type="ECO:0000256" key="5">
    <source>
        <dbReference type="ARBA" id="ARBA00023136"/>
    </source>
</evidence>
<dbReference type="GO" id="GO:0006824">
    <property type="term" value="P:cobalt ion transport"/>
    <property type="evidence" value="ECO:0007669"/>
    <property type="project" value="InterPro"/>
</dbReference>
<dbReference type="InterPro" id="IPR051611">
    <property type="entry name" value="ECF_transporter_component"/>
</dbReference>
<dbReference type="InterPro" id="IPR003339">
    <property type="entry name" value="ABC/ECF_trnsptr_transmembrane"/>
</dbReference>
<organism evidence="7 8">
    <name type="scientific">Glycomyces albidus</name>
    <dbReference type="NCBI Taxonomy" id="2656774"/>
    <lineage>
        <taxon>Bacteria</taxon>
        <taxon>Bacillati</taxon>
        <taxon>Actinomycetota</taxon>
        <taxon>Actinomycetes</taxon>
        <taxon>Glycomycetales</taxon>
        <taxon>Glycomycetaceae</taxon>
        <taxon>Glycomyces</taxon>
    </lineage>
</organism>
<accession>A0A6L5G6G0</accession>
<dbReference type="GO" id="GO:0043190">
    <property type="term" value="C:ATP-binding cassette (ABC) transporter complex"/>
    <property type="evidence" value="ECO:0007669"/>
    <property type="project" value="InterPro"/>
</dbReference>
<sequence>MRPKGSANSVVDGLYRPGDSPLHRLRPQVKIVGLVVFTCAIAATPREAVWAFGVHAAVLAGLFALARIPAAWVLTRSLVESPFLVLALAFPFMVEGPAVHIGVLTVSEPGLWAGWNLLAKATLGVWAALLLAATTPVAGVLAGLSRLRCPEILLQITAFAIRYAHLTVAEVTQMRLARLARCDDPRFLWQAGALARSLGTVFIRSFERGERVWQAMAARGYTGRLPLEVGPRPASALQWTAAMTAPAVAVAVAAWTAATL</sequence>
<evidence type="ECO:0000256" key="2">
    <source>
        <dbReference type="ARBA" id="ARBA00022475"/>
    </source>
</evidence>
<dbReference type="Pfam" id="PF02361">
    <property type="entry name" value="CbiQ"/>
    <property type="match status" value="1"/>
</dbReference>
<keyword evidence="8" id="KW-1185">Reference proteome</keyword>
<feature type="transmembrane region" description="Helical" evidence="6">
    <location>
        <begin position="123"/>
        <end position="144"/>
    </location>
</feature>
<keyword evidence="5 6" id="KW-0472">Membrane</keyword>
<keyword evidence="2" id="KW-1003">Cell membrane</keyword>
<evidence type="ECO:0000313" key="8">
    <source>
        <dbReference type="Proteomes" id="UP000477750"/>
    </source>
</evidence>
<reference evidence="7 8" key="1">
    <citation type="submission" date="2019-10" db="EMBL/GenBank/DDBJ databases">
        <title>Glycomyces albidus sp. nov., a novel actinomycete isolated from rhizosphere soil of wheat (Triticum aestivum L.).</title>
        <authorList>
            <person name="Qian L."/>
        </authorList>
    </citation>
    <scope>NUCLEOTIDE SEQUENCE [LARGE SCALE GENOMIC DNA]</scope>
    <source>
        <strain evidence="7 8">NEAU-7082</strain>
    </source>
</reference>
<dbReference type="PANTHER" id="PTHR34857:SF2">
    <property type="entry name" value="SLL0384 PROTEIN"/>
    <property type="match status" value="1"/>
</dbReference>
<evidence type="ECO:0000256" key="4">
    <source>
        <dbReference type="ARBA" id="ARBA00022989"/>
    </source>
</evidence>
<evidence type="ECO:0000256" key="6">
    <source>
        <dbReference type="SAM" id="Phobius"/>
    </source>
</evidence>
<comment type="subcellular location">
    <subcellularLocation>
        <location evidence="1">Cell membrane</location>
        <topology evidence="1">Multi-pass membrane protein</topology>
    </subcellularLocation>
</comment>
<evidence type="ECO:0000256" key="1">
    <source>
        <dbReference type="ARBA" id="ARBA00004651"/>
    </source>
</evidence>